<dbReference type="CDD" id="cd14541">
    <property type="entry name" value="PTPc-N3_4"/>
    <property type="match status" value="1"/>
</dbReference>
<reference evidence="5 6" key="2">
    <citation type="journal article" date="2019" name="G3 (Bethesda)">
        <title>Hybrid Assembly of the Genome of the Entomopathogenic Nematode Steinernema carpocapsae Identifies the X-Chromosome.</title>
        <authorList>
            <person name="Serra L."/>
            <person name="Macchietto M."/>
            <person name="Macias-Munoz A."/>
            <person name="McGill C.J."/>
            <person name="Rodriguez I.M."/>
            <person name="Rodriguez B."/>
            <person name="Murad R."/>
            <person name="Mortazavi A."/>
        </authorList>
    </citation>
    <scope>NUCLEOTIDE SEQUENCE [LARGE SCALE GENOMIC DNA]</scope>
    <source>
        <strain evidence="5 6">ALL</strain>
    </source>
</reference>
<dbReference type="SMART" id="SM00194">
    <property type="entry name" value="PTPc"/>
    <property type="match status" value="1"/>
</dbReference>
<dbReference type="Pfam" id="PF00595">
    <property type="entry name" value="PDZ"/>
    <property type="match status" value="1"/>
</dbReference>
<dbReference type="PANTHER" id="PTHR45706:SF4">
    <property type="entry name" value="TYROSINE-PROTEIN PHOSPHATASE"/>
    <property type="match status" value="1"/>
</dbReference>
<feature type="compositionally biased region" description="Low complexity" evidence="1">
    <location>
        <begin position="217"/>
        <end position="229"/>
    </location>
</feature>
<feature type="domain" description="Tyrosine-protein phosphatase" evidence="2">
    <location>
        <begin position="475"/>
        <end position="733"/>
    </location>
</feature>
<dbReference type="SUPFAM" id="SSF52799">
    <property type="entry name" value="(Phosphotyrosine protein) phosphatases II"/>
    <property type="match status" value="1"/>
</dbReference>
<feature type="region of interest" description="Disordered" evidence="1">
    <location>
        <begin position="212"/>
        <end position="235"/>
    </location>
</feature>
<dbReference type="InterPro" id="IPR036034">
    <property type="entry name" value="PDZ_sf"/>
</dbReference>
<feature type="compositionally biased region" description="Polar residues" evidence="1">
    <location>
        <begin position="81"/>
        <end position="94"/>
    </location>
</feature>
<keyword evidence="6" id="KW-1185">Reference proteome</keyword>
<accession>A0A4U5M7C8</accession>
<dbReference type="OrthoDB" id="5854685at2759"/>
<name>A0A4U5M7C8_STECR</name>
<feature type="compositionally biased region" description="Polar residues" evidence="1">
    <location>
        <begin position="270"/>
        <end position="288"/>
    </location>
</feature>
<dbReference type="STRING" id="34508.A0A4U5M7C8"/>
<feature type="region of interest" description="Disordered" evidence="1">
    <location>
        <begin position="144"/>
        <end position="177"/>
    </location>
</feature>
<dbReference type="Proteomes" id="UP000298663">
    <property type="component" value="Unassembled WGS sequence"/>
</dbReference>
<evidence type="ECO:0000259" key="3">
    <source>
        <dbReference type="PROSITE" id="PS50056"/>
    </source>
</evidence>
<dbReference type="GO" id="GO:0004725">
    <property type="term" value="F:protein tyrosine phosphatase activity"/>
    <property type="evidence" value="ECO:0007669"/>
    <property type="project" value="InterPro"/>
</dbReference>
<evidence type="ECO:0000313" key="6">
    <source>
        <dbReference type="Proteomes" id="UP000298663"/>
    </source>
</evidence>
<feature type="domain" description="PDZ" evidence="4">
    <location>
        <begin position="339"/>
        <end position="411"/>
    </location>
</feature>
<feature type="region of interest" description="Disordered" evidence="1">
    <location>
        <begin position="36"/>
        <end position="117"/>
    </location>
</feature>
<dbReference type="InterPro" id="IPR016130">
    <property type="entry name" value="Tyr_Pase_AS"/>
</dbReference>
<dbReference type="Gene3D" id="3.90.190.10">
    <property type="entry name" value="Protein tyrosine phosphatase superfamily"/>
    <property type="match status" value="1"/>
</dbReference>
<dbReference type="PROSITE" id="PS50056">
    <property type="entry name" value="TYR_PHOSPHATASE_2"/>
    <property type="match status" value="1"/>
</dbReference>
<dbReference type="AlphaFoldDB" id="A0A4U5M7C8"/>
<gene>
    <name evidence="5" type="ORF">L596_025287</name>
</gene>
<evidence type="ECO:0000313" key="5">
    <source>
        <dbReference type="EMBL" id="TKR64808.1"/>
    </source>
</evidence>
<reference evidence="5 6" key="1">
    <citation type="journal article" date="2015" name="Genome Biol.">
        <title>Comparative genomics of Steinernema reveals deeply conserved gene regulatory networks.</title>
        <authorList>
            <person name="Dillman A.R."/>
            <person name="Macchietto M."/>
            <person name="Porter C.F."/>
            <person name="Rogers A."/>
            <person name="Williams B."/>
            <person name="Antoshechkin I."/>
            <person name="Lee M.M."/>
            <person name="Goodwin Z."/>
            <person name="Lu X."/>
            <person name="Lewis E.E."/>
            <person name="Goodrich-Blair H."/>
            <person name="Stock S.P."/>
            <person name="Adams B.J."/>
            <person name="Sternberg P.W."/>
            <person name="Mortazavi A."/>
        </authorList>
    </citation>
    <scope>NUCLEOTIDE SEQUENCE [LARGE SCALE GENOMIC DNA]</scope>
    <source>
        <strain evidence="5 6">ALL</strain>
    </source>
</reference>
<dbReference type="SUPFAM" id="SSF50156">
    <property type="entry name" value="PDZ domain-like"/>
    <property type="match status" value="1"/>
</dbReference>
<proteinExistence type="predicted"/>
<dbReference type="SMART" id="SM00228">
    <property type="entry name" value="PDZ"/>
    <property type="match status" value="1"/>
</dbReference>
<dbReference type="PANTHER" id="PTHR45706">
    <property type="entry name" value="TYROSINE-PROTEIN PHOSPHATASE"/>
    <property type="match status" value="1"/>
</dbReference>
<dbReference type="InterPro" id="IPR001478">
    <property type="entry name" value="PDZ"/>
</dbReference>
<dbReference type="InterPro" id="IPR000242">
    <property type="entry name" value="PTP_cat"/>
</dbReference>
<feature type="compositionally biased region" description="Polar residues" evidence="1">
    <location>
        <begin position="56"/>
        <end position="72"/>
    </location>
</feature>
<dbReference type="PROSITE" id="PS50106">
    <property type="entry name" value="PDZ"/>
    <property type="match status" value="1"/>
</dbReference>
<dbReference type="Gene3D" id="2.30.42.10">
    <property type="match status" value="1"/>
</dbReference>
<dbReference type="PROSITE" id="PS50055">
    <property type="entry name" value="TYR_PHOSPHATASE_PTP"/>
    <property type="match status" value="1"/>
</dbReference>
<feature type="region of interest" description="Disordered" evidence="1">
    <location>
        <begin position="266"/>
        <end position="291"/>
    </location>
</feature>
<dbReference type="InterPro" id="IPR000387">
    <property type="entry name" value="Tyr_Pase_dom"/>
</dbReference>
<dbReference type="InterPro" id="IPR029021">
    <property type="entry name" value="Prot-tyrosine_phosphatase-like"/>
</dbReference>
<comment type="caution">
    <text evidence="5">The sequence shown here is derived from an EMBL/GenBank/DDBJ whole genome shotgun (WGS) entry which is preliminary data.</text>
</comment>
<feature type="compositionally biased region" description="Low complexity" evidence="1">
    <location>
        <begin position="38"/>
        <end position="53"/>
    </location>
</feature>
<dbReference type="EMBL" id="AZBU02000009">
    <property type="protein sequence ID" value="TKR64808.1"/>
    <property type="molecule type" value="Genomic_DNA"/>
</dbReference>
<evidence type="ECO:0008006" key="7">
    <source>
        <dbReference type="Google" id="ProtNLM"/>
    </source>
</evidence>
<dbReference type="PROSITE" id="PS00383">
    <property type="entry name" value="TYR_PHOSPHATASE_1"/>
    <property type="match status" value="1"/>
</dbReference>
<evidence type="ECO:0000256" key="1">
    <source>
        <dbReference type="SAM" id="MobiDB-lite"/>
    </source>
</evidence>
<evidence type="ECO:0000259" key="2">
    <source>
        <dbReference type="PROSITE" id="PS50055"/>
    </source>
</evidence>
<feature type="domain" description="Tyrosine specific protein phosphatases" evidence="3">
    <location>
        <begin position="650"/>
        <end position="724"/>
    </location>
</feature>
<organism evidence="5 6">
    <name type="scientific">Steinernema carpocapsae</name>
    <name type="common">Entomopathogenic nematode</name>
    <dbReference type="NCBI Taxonomy" id="34508"/>
    <lineage>
        <taxon>Eukaryota</taxon>
        <taxon>Metazoa</taxon>
        <taxon>Ecdysozoa</taxon>
        <taxon>Nematoda</taxon>
        <taxon>Chromadorea</taxon>
        <taxon>Rhabditida</taxon>
        <taxon>Tylenchina</taxon>
        <taxon>Panagrolaimomorpha</taxon>
        <taxon>Strongyloidoidea</taxon>
        <taxon>Steinernematidae</taxon>
        <taxon>Steinernema</taxon>
    </lineage>
</organism>
<feature type="compositionally biased region" description="Polar residues" evidence="1">
    <location>
        <begin position="144"/>
        <end position="175"/>
    </location>
</feature>
<sequence length="749" mass="81733">MLKFAVGPWGESLYRSYHEDNSVTANGFREVVIKKRNSTASSSSRSPRSGVPPSIVPTSPILSRSSIDSQRGGSVPRETQLESGHSTLRRNGSVTVLGGPQHNSSSLSNGHAAHHQRIHSNGVARYQSPPSPQHGYDNMIAASQQATTSSPHHLNRPSSSVDYPQKRASLSQPLPNGSVVVVNPQKPVAFPVNASAIPSTTPGRTNQPVWNRQRFGNNNNNSNVTNNNNPSEIRMAPAGSRASFQAINGYQALGFTSAVPTRVSPKLLSNGGSPRNSIVSHSSTSTGPATNGYASSGYGSNGYANGLGNGHSNGYTTIQNGGGYSNRSNGSYQDESLVVVKVRPDTQGRYGFNVKGGIDHDHPVIVSRVATGSPADRSSPRLNEGDQVVMINGRDCTNMPHDVVVKVIRSARELNGGELCLTIKPNVYRCGDVDEPDNSSSREAPEARHVAETVPRSDLLSQSLLLLKSLSESELKAEFAALYRKRPGMTMDISRLPNNLHKNRYRDVCPYDATRVKLMTSSTGDYINGSMINMEIPSSGIVNRYIACQGPLPHTSGDFWLMVWEQLSQTIVMLTTLVENGRTKCHEYWPKPGESIPFGKLVVTNLSERESDYCTYREFSVRHQQSKEERRVTQMQYTAWPDHGVPEKPSDFINFVDEVRAARAGSVDPIVVHCSAGIGRTGVLILMETAACLVEANQPVYPLDIMKMMRDQRATLVQTESQYVFVCHAINKAYEDGLLKPLAEYQSSR</sequence>
<dbReference type="InterPro" id="IPR003595">
    <property type="entry name" value="Tyr_Pase_cat"/>
</dbReference>
<protein>
    <recommendedName>
        <fullName evidence="7">Tyrosine-protein phosphatase</fullName>
    </recommendedName>
</protein>
<dbReference type="SMART" id="SM00404">
    <property type="entry name" value="PTPc_motif"/>
    <property type="match status" value="1"/>
</dbReference>
<dbReference type="PRINTS" id="PR00700">
    <property type="entry name" value="PRTYPHPHTASE"/>
</dbReference>
<dbReference type="Pfam" id="PF00102">
    <property type="entry name" value="Y_phosphatase"/>
    <property type="match status" value="1"/>
</dbReference>
<evidence type="ECO:0000259" key="4">
    <source>
        <dbReference type="PROSITE" id="PS50106"/>
    </source>
</evidence>